<accession>A0ABP0GGR0</accession>
<dbReference type="InterPro" id="IPR011600">
    <property type="entry name" value="Pept_C14_caspase"/>
</dbReference>
<keyword evidence="4" id="KW-0378">Hydrolase</keyword>
<gene>
    <name evidence="7" type="ORF">CVLEPA_LOCUS22774</name>
</gene>
<feature type="compositionally biased region" description="Basic and acidic residues" evidence="5">
    <location>
        <begin position="119"/>
        <end position="131"/>
    </location>
</feature>
<dbReference type="InterPro" id="IPR029030">
    <property type="entry name" value="Caspase-like_dom_sf"/>
</dbReference>
<dbReference type="SUPFAM" id="SSF52129">
    <property type="entry name" value="Caspase-like"/>
    <property type="match status" value="1"/>
</dbReference>
<keyword evidence="3" id="KW-0053">Apoptosis</keyword>
<evidence type="ECO:0000259" key="6">
    <source>
        <dbReference type="PROSITE" id="PS50208"/>
    </source>
</evidence>
<proteinExistence type="inferred from homology"/>
<feature type="compositionally biased region" description="Polar residues" evidence="5">
    <location>
        <begin position="136"/>
        <end position="149"/>
    </location>
</feature>
<dbReference type="Pfam" id="PF00791">
    <property type="entry name" value="ZU5"/>
    <property type="match status" value="1"/>
</dbReference>
<dbReference type="Proteomes" id="UP001642483">
    <property type="component" value="Unassembled WGS sequence"/>
</dbReference>
<dbReference type="EMBL" id="CAWYQH010000114">
    <property type="protein sequence ID" value="CAK8690138.1"/>
    <property type="molecule type" value="Genomic_DNA"/>
</dbReference>
<feature type="compositionally biased region" description="Polar residues" evidence="5">
    <location>
        <begin position="163"/>
        <end position="173"/>
    </location>
</feature>
<feature type="region of interest" description="Disordered" evidence="5">
    <location>
        <begin position="85"/>
        <end position="180"/>
    </location>
</feature>
<evidence type="ECO:0000313" key="7">
    <source>
        <dbReference type="EMBL" id="CAK8690138.1"/>
    </source>
</evidence>
<dbReference type="InterPro" id="IPR002398">
    <property type="entry name" value="Pept_C14"/>
</dbReference>
<dbReference type="SUPFAM" id="SSF47798">
    <property type="entry name" value="Barrier-to-autointegration factor, BAF"/>
    <property type="match status" value="1"/>
</dbReference>
<evidence type="ECO:0000256" key="5">
    <source>
        <dbReference type="SAM" id="MobiDB-lite"/>
    </source>
</evidence>
<evidence type="ECO:0000256" key="4">
    <source>
        <dbReference type="ARBA" id="ARBA00022801"/>
    </source>
</evidence>
<dbReference type="Gene3D" id="3.40.50.1460">
    <property type="match status" value="1"/>
</dbReference>
<dbReference type="Gene3D" id="2.60.220.30">
    <property type="match status" value="2"/>
</dbReference>
<dbReference type="PANTHER" id="PTHR47901">
    <property type="entry name" value="CASPASE RECRUITMENT DOMAIN-CONTAINING PROTEIN 18"/>
    <property type="match status" value="1"/>
</dbReference>
<dbReference type="SMART" id="SM00115">
    <property type="entry name" value="CASc"/>
    <property type="match status" value="1"/>
</dbReference>
<feature type="compositionally biased region" description="Basic residues" evidence="5">
    <location>
        <begin position="103"/>
        <end position="118"/>
    </location>
</feature>
<feature type="compositionally biased region" description="Basic and acidic residues" evidence="5">
    <location>
        <begin position="151"/>
        <end position="162"/>
    </location>
</feature>
<name>A0ABP0GGR0_CLALP</name>
<dbReference type="Pfam" id="PF02961">
    <property type="entry name" value="SAM_BAF"/>
    <property type="match status" value="1"/>
</dbReference>
<dbReference type="InterPro" id="IPR000906">
    <property type="entry name" value="ZU5_dom"/>
</dbReference>
<dbReference type="InterPro" id="IPR036617">
    <property type="entry name" value="BAF_sf"/>
</dbReference>
<comment type="caution">
    <text evidence="7">The sequence shown here is derived from an EMBL/GenBank/DDBJ whole genome shotgun (WGS) entry which is preliminary data.</text>
</comment>
<dbReference type="Gene3D" id="1.10.150.40">
    <property type="entry name" value="Barrier-to-autointegration factor, BAF"/>
    <property type="match status" value="1"/>
</dbReference>
<evidence type="ECO:0000256" key="1">
    <source>
        <dbReference type="ARBA" id="ARBA00010134"/>
    </source>
</evidence>
<dbReference type="Pfam" id="PF00656">
    <property type="entry name" value="Peptidase_C14"/>
    <property type="match status" value="1"/>
</dbReference>
<evidence type="ECO:0000256" key="2">
    <source>
        <dbReference type="ARBA" id="ARBA00022670"/>
    </source>
</evidence>
<dbReference type="InterPro" id="IPR004122">
    <property type="entry name" value="BAF_prot"/>
</dbReference>
<feature type="domain" description="Caspase family p20" evidence="6">
    <location>
        <begin position="823"/>
        <end position="965"/>
    </location>
</feature>
<dbReference type="PANTHER" id="PTHR47901:SF8">
    <property type="entry name" value="CASPASE-3"/>
    <property type="match status" value="1"/>
</dbReference>
<organism evidence="7 8">
    <name type="scientific">Clavelina lepadiformis</name>
    <name type="common">Light-bulb sea squirt</name>
    <name type="synonym">Ascidia lepadiformis</name>
    <dbReference type="NCBI Taxonomy" id="159417"/>
    <lineage>
        <taxon>Eukaryota</taxon>
        <taxon>Metazoa</taxon>
        <taxon>Chordata</taxon>
        <taxon>Tunicata</taxon>
        <taxon>Ascidiacea</taxon>
        <taxon>Aplousobranchia</taxon>
        <taxon>Clavelinidae</taxon>
        <taxon>Clavelina</taxon>
    </lineage>
</organism>
<evidence type="ECO:0000313" key="8">
    <source>
        <dbReference type="Proteomes" id="UP001642483"/>
    </source>
</evidence>
<sequence>MFSHSTRYKNFVRGPIQDRGLTALPGIGKRSAETLRAAGFADAENVFKHFTGMERNESDTVRWWTGLGIEEVYSSRTYRAMQERQENIMSKRQKKKITTDKRSRSRKPVKRPIAKKKYSSSEKETQPEIKKKNPVSALTSNLTPPSVTQDVGERRGVERPNDFTRSFSQTADQYNKGKAHDEDVELNDVASCNDDSSSGYYSESSENESNVMKVEGQNINILESKFSSHYQFGPAEDKEIDDVVLQDYIPIQTSIILGDWPSTVKLGGCEIKFPAGAVDKCTMVAFTLVYVNKNEDKIPRKVSVTPTLTCLPHSEFKKPVSITLPTCYNSFCKEMPVTIVADKDNDWVELHQMRCTSDLITFETKSLSRLKVVANETHIVTKSLLFKLLPSNKGATDHLINCKILDGLADVTDDEPKSFFKFDVKRNQNVALTLQCDSVAFQPEEVKIQWEEVFRENVYISKKINFVTTCDSVALDQIAIKIKDEPNEEIVPTFGLPFPTPCKALPDVSMPDHTDETKLSENSMNTYTPLQTSTIIGDWPSTVKLGGCEIKFPAGAVDKCTMVAFTLTYSDKDDDKDSEEVTVTPILTCLPDMRFKKPVIMTLPSCYNSFEDDMPVTIMTDKGKTWTEFCEEKCTDNWVTFETESFSRKKATANRRNVGEKLMCFKFSRSAKRSADSIIECKIVDGYVDTSDEECFFKLKVNKGEDLKLTFQCENAKVESRVVYSEKIFRESPVILIEFKFIKNNDLSFGAVTFKVKSKTSKKELKNFPFPPKLLLAQDENIDDTIEKIKAMKIEELNVLHASRKHYDDHIGNEEIYQIRSKPKGRALILSNAKFSRRSPDGEAEAKFIAKSNEECSLMRKLFEGLGCEVNVQRNKSAEEMLKVVQRFATRSDHTNYSILFVMTHGAKIPTDNQGRTLVDDVLVGSDQAYIKRRDIVEMFCADKVNTNLINKPRLIFFQSCRGVAAASEEFKYVSQDPSTSEGCNVS</sequence>
<reference evidence="7 8" key="1">
    <citation type="submission" date="2024-02" db="EMBL/GenBank/DDBJ databases">
        <authorList>
            <person name="Daric V."/>
            <person name="Darras S."/>
        </authorList>
    </citation>
    <scope>NUCLEOTIDE SEQUENCE [LARGE SCALE GENOMIC DNA]</scope>
</reference>
<dbReference type="PRINTS" id="PR00376">
    <property type="entry name" value="IL1BCENZYME"/>
</dbReference>
<keyword evidence="8" id="KW-1185">Reference proteome</keyword>
<dbReference type="InterPro" id="IPR001309">
    <property type="entry name" value="Pept_C14_p20"/>
</dbReference>
<evidence type="ECO:0000256" key="3">
    <source>
        <dbReference type="ARBA" id="ARBA00022703"/>
    </source>
</evidence>
<keyword evidence="2" id="KW-0645">Protease</keyword>
<dbReference type="PROSITE" id="PS50208">
    <property type="entry name" value="CASPASE_P20"/>
    <property type="match status" value="1"/>
</dbReference>
<protein>
    <recommendedName>
        <fullName evidence="6">Caspase family p20 domain-containing protein</fullName>
    </recommendedName>
</protein>
<dbReference type="InterPro" id="IPR015917">
    <property type="entry name" value="Pept_C14A"/>
</dbReference>
<comment type="similarity">
    <text evidence="1">Belongs to the peptidase C14A family.</text>
</comment>